<proteinExistence type="predicted"/>
<evidence type="ECO:0000313" key="1">
    <source>
        <dbReference type="EMBL" id="EYC43402.1"/>
    </source>
</evidence>
<evidence type="ECO:0000313" key="2">
    <source>
        <dbReference type="Proteomes" id="UP000024635"/>
    </source>
</evidence>
<reference evidence="2" key="1">
    <citation type="journal article" date="2015" name="Nat. Genet.">
        <title>The genome and transcriptome of the zoonotic hookworm Ancylostoma ceylanicum identify infection-specific gene families.</title>
        <authorList>
            <person name="Schwarz E.M."/>
            <person name="Hu Y."/>
            <person name="Antoshechkin I."/>
            <person name="Miller M.M."/>
            <person name="Sternberg P.W."/>
            <person name="Aroian R.V."/>
        </authorList>
    </citation>
    <scope>NUCLEOTIDE SEQUENCE</scope>
    <source>
        <strain evidence="2">HY135</strain>
    </source>
</reference>
<accession>A0A016WVW5</accession>
<dbReference type="AlphaFoldDB" id="A0A016WVW5"/>
<keyword evidence="2" id="KW-1185">Reference proteome</keyword>
<protein>
    <submittedName>
        <fullName evidence="1">Uncharacterized protein</fullName>
    </submittedName>
</protein>
<organism evidence="1 2">
    <name type="scientific">Ancylostoma ceylanicum</name>
    <dbReference type="NCBI Taxonomy" id="53326"/>
    <lineage>
        <taxon>Eukaryota</taxon>
        <taxon>Metazoa</taxon>
        <taxon>Ecdysozoa</taxon>
        <taxon>Nematoda</taxon>
        <taxon>Chromadorea</taxon>
        <taxon>Rhabditida</taxon>
        <taxon>Rhabditina</taxon>
        <taxon>Rhabditomorpha</taxon>
        <taxon>Strongyloidea</taxon>
        <taxon>Ancylostomatidae</taxon>
        <taxon>Ancylostomatinae</taxon>
        <taxon>Ancylostoma</taxon>
    </lineage>
</organism>
<sequence length="57" mass="7080">FPGHVALRPDYTFWNMMKVLRRMFDSNPERRSQREWTKLRLAIGWRGTHTEERKVYK</sequence>
<dbReference type="OrthoDB" id="5869910at2759"/>
<dbReference type="EMBL" id="JARK01000094">
    <property type="protein sequence ID" value="EYC43402.1"/>
    <property type="molecule type" value="Genomic_DNA"/>
</dbReference>
<name>A0A016WVW5_9BILA</name>
<feature type="non-terminal residue" evidence="1">
    <location>
        <position position="1"/>
    </location>
</feature>
<dbReference type="Proteomes" id="UP000024635">
    <property type="component" value="Unassembled WGS sequence"/>
</dbReference>
<comment type="caution">
    <text evidence="1">The sequence shown here is derived from an EMBL/GenBank/DDBJ whole genome shotgun (WGS) entry which is preliminary data.</text>
</comment>
<gene>
    <name evidence="1" type="primary">Acey_s0494.g2439</name>
    <name evidence="1" type="ORF">Y032_0494g2439</name>
</gene>